<evidence type="ECO:0000313" key="3">
    <source>
        <dbReference type="Proteomes" id="UP000001121"/>
    </source>
</evidence>
<evidence type="ECO:0000256" key="1">
    <source>
        <dbReference type="SAM" id="Phobius"/>
    </source>
</evidence>
<keyword evidence="1" id="KW-0472">Membrane</keyword>
<keyword evidence="1" id="KW-1133">Transmembrane helix</keyword>
<dbReference type="KEGG" id="cco:CCC13826_0902"/>
<proteinExistence type="predicted"/>
<reference evidence="3" key="1">
    <citation type="submission" date="2007-10" db="EMBL/GenBank/DDBJ databases">
        <title>Genome sequence of Campylobacter concisus 13826 isolated from human feces.</title>
        <authorList>
            <person name="Fouts D.E."/>
            <person name="Mongodin E.F."/>
            <person name="Puiu D."/>
            <person name="Sebastian Y."/>
            <person name="Miller W.G."/>
            <person name="Mandrell R.E."/>
            <person name="On S."/>
            <person name="Nelson K.E."/>
        </authorList>
    </citation>
    <scope>NUCLEOTIDE SEQUENCE [LARGE SCALE GENOMIC DNA]</scope>
    <source>
        <strain evidence="3">13826</strain>
    </source>
</reference>
<name>A7ZG73_CAMC1</name>
<feature type="transmembrane region" description="Helical" evidence="1">
    <location>
        <begin position="75"/>
        <end position="95"/>
    </location>
</feature>
<keyword evidence="1" id="KW-0812">Transmembrane</keyword>
<gene>
    <name evidence="2" type="ORF">CCC13826_0902</name>
</gene>
<feature type="transmembrane region" description="Helical" evidence="1">
    <location>
        <begin position="152"/>
        <end position="180"/>
    </location>
</feature>
<protein>
    <submittedName>
        <fullName evidence="2">Membrane protein</fullName>
    </submittedName>
</protein>
<evidence type="ECO:0000313" key="2">
    <source>
        <dbReference type="EMBL" id="EAT97334.1"/>
    </source>
</evidence>
<dbReference type="EMBL" id="CP000792">
    <property type="protein sequence ID" value="EAT97334.1"/>
    <property type="molecule type" value="Genomic_DNA"/>
</dbReference>
<accession>A7ZG73</accession>
<dbReference type="HOGENOM" id="CLU_1451926_0_0_7"/>
<dbReference type="AlphaFoldDB" id="A7ZG73"/>
<dbReference type="Proteomes" id="UP000001121">
    <property type="component" value="Chromosome"/>
</dbReference>
<feature type="transmembrane region" description="Helical" evidence="1">
    <location>
        <begin position="107"/>
        <end position="132"/>
    </location>
</feature>
<dbReference type="RefSeq" id="WP_012140616.1">
    <property type="nucleotide sequence ID" value="NC_009802.2"/>
</dbReference>
<organism evidence="2 3">
    <name type="scientific">Campylobacter concisus (strain 13826)</name>
    <dbReference type="NCBI Taxonomy" id="360104"/>
    <lineage>
        <taxon>Bacteria</taxon>
        <taxon>Pseudomonadati</taxon>
        <taxon>Campylobacterota</taxon>
        <taxon>Epsilonproteobacteria</taxon>
        <taxon>Campylobacterales</taxon>
        <taxon>Campylobacteraceae</taxon>
        <taxon>Campylobacter</taxon>
    </lineage>
</organism>
<sequence>MKIVCPACLGVGEKDISEHCEICNGNTFVEKEIYDLKIKDIKNKEKEKKRKQAIEKEQIKRLYYSSEESYLKSKFLGPLKPLLLCLFLGYILKWLFDFNLDITFASLVVYILSFINFGFFPLSSLFMILGYTSLFVGYKLDYISYGFQYMNYILLGFAIFTTFYFYRIWCFVILVLYLLIKMLGYV</sequence>